<dbReference type="RefSeq" id="WP_092482456.1">
    <property type="nucleotide sequence ID" value="NZ_FOYM01000007.1"/>
</dbReference>
<gene>
    <name evidence="2" type="ORF">SAMN05660706_1072</name>
</gene>
<dbReference type="CDD" id="cd05403">
    <property type="entry name" value="NT_KNTase_like"/>
    <property type="match status" value="1"/>
</dbReference>
<sequence length="113" mass="12439">MPETTNQVSQIIKSYLTVLAGKGVPVQKAYLFGSQAKGTAGPNSDIDLIVVSPAFAGMPLWQRFEKLGDALAEVMEPIEVRGYTPEEINEATKQKASFLYEVLNESQTLEYQL</sequence>
<dbReference type="EMBL" id="FOYM01000007">
    <property type="protein sequence ID" value="SFR01545.1"/>
    <property type="molecule type" value="Genomic_DNA"/>
</dbReference>
<dbReference type="AlphaFoldDB" id="A0A1I6D7W2"/>
<protein>
    <recommendedName>
        <fullName evidence="1">Polymerase nucleotidyl transferase domain-containing protein</fullName>
    </recommendedName>
</protein>
<evidence type="ECO:0000313" key="3">
    <source>
        <dbReference type="Proteomes" id="UP000199584"/>
    </source>
</evidence>
<evidence type="ECO:0000313" key="2">
    <source>
        <dbReference type="EMBL" id="SFR01545.1"/>
    </source>
</evidence>
<dbReference type="InterPro" id="IPR043519">
    <property type="entry name" value="NT_sf"/>
</dbReference>
<dbReference type="Gene3D" id="3.30.460.10">
    <property type="entry name" value="Beta Polymerase, domain 2"/>
    <property type="match status" value="1"/>
</dbReference>
<dbReference type="PANTHER" id="PTHR43449:SF1">
    <property type="entry name" value="POLYMERASE BETA NUCLEOTIDYLTRANSFERASE DOMAIN-CONTAINING PROTEIN"/>
    <property type="match status" value="1"/>
</dbReference>
<dbReference type="Pfam" id="PF01909">
    <property type="entry name" value="NTP_transf_2"/>
    <property type="match status" value="1"/>
</dbReference>
<dbReference type="SUPFAM" id="SSF81301">
    <property type="entry name" value="Nucleotidyltransferase"/>
    <property type="match status" value="1"/>
</dbReference>
<dbReference type="InterPro" id="IPR002934">
    <property type="entry name" value="Polymerase_NTP_transf_dom"/>
</dbReference>
<proteinExistence type="predicted"/>
<reference evidence="3" key="1">
    <citation type="submission" date="2016-10" db="EMBL/GenBank/DDBJ databases">
        <authorList>
            <person name="Varghese N."/>
            <person name="Submissions S."/>
        </authorList>
    </citation>
    <scope>NUCLEOTIDE SEQUENCE [LARGE SCALE GENOMIC DNA]</scope>
    <source>
        <strain evidence="3">DSM 3669</strain>
    </source>
</reference>
<dbReference type="PANTHER" id="PTHR43449">
    <property type="entry name" value="NUCLEOTIDYLTRANSFERASE"/>
    <property type="match status" value="1"/>
</dbReference>
<dbReference type="STRING" id="39060.SAMN05660706_1072"/>
<dbReference type="GO" id="GO:0016779">
    <property type="term" value="F:nucleotidyltransferase activity"/>
    <property type="evidence" value="ECO:0007669"/>
    <property type="project" value="InterPro"/>
</dbReference>
<feature type="domain" description="Polymerase nucleotidyl transferase" evidence="1">
    <location>
        <begin position="25"/>
        <end position="70"/>
    </location>
</feature>
<keyword evidence="3" id="KW-1185">Reference proteome</keyword>
<dbReference type="OrthoDB" id="9814975at2"/>
<accession>A0A1I6D7W2</accession>
<dbReference type="Proteomes" id="UP000199584">
    <property type="component" value="Unassembled WGS sequence"/>
</dbReference>
<evidence type="ECO:0000259" key="1">
    <source>
        <dbReference type="Pfam" id="PF01909"/>
    </source>
</evidence>
<organism evidence="2 3">
    <name type="scientific">Desulfoscipio geothermicus DSM 3669</name>
    <dbReference type="NCBI Taxonomy" id="1121426"/>
    <lineage>
        <taxon>Bacteria</taxon>
        <taxon>Bacillati</taxon>
        <taxon>Bacillota</taxon>
        <taxon>Clostridia</taxon>
        <taxon>Eubacteriales</taxon>
        <taxon>Desulfallaceae</taxon>
        <taxon>Desulfoscipio</taxon>
    </lineage>
</organism>
<name>A0A1I6D7W2_9FIRM</name>